<proteinExistence type="predicted"/>
<dbReference type="Proteomes" id="UP000288216">
    <property type="component" value="Unassembled WGS sequence"/>
</dbReference>
<reference evidence="3 4" key="1">
    <citation type="journal article" date="2018" name="Nat. Ecol. Evol.">
        <title>Shark genomes provide insights into elasmobranch evolution and the origin of vertebrates.</title>
        <authorList>
            <person name="Hara Y"/>
            <person name="Yamaguchi K"/>
            <person name="Onimaru K"/>
            <person name="Kadota M"/>
            <person name="Koyanagi M"/>
            <person name="Keeley SD"/>
            <person name="Tatsumi K"/>
            <person name="Tanaka K"/>
            <person name="Motone F"/>
            <person name="Kageyama Y"/>
            <person name="Nozu R"/>
            <person name="Adachi N"/>
            <person name="Nishimura O"/>
            <person name="Nakagawa R"/>
            <person name="Tanegashima C"/>
            <person name="Kiyatake I"/>
            <person name="Matsumoto R"/>
            <person name="Murakumo K"/>
            <person name="Nishida K"/>
            <person name="Terakita A"/>
            <person name="Kuratani S"/>
            <person name="Sato K"/>
            <person name="Hyodo S Kuraku.S."/>
        </authorList>
    </citation>
    <scope>NUCLEOTIDE SEQUENCE [LARGE SCALE GENOMIC DNA]</scope>
</reference>
<dbReference type="PANTHER" id="PTHR21533:SF17">
    <property type="entry name" value="PROTEIN CHIBBY HOMOLOG 3"/>
    <property type="match status" value="1"/>
</dbReference>
<feature type="coiled-coil region" evidence="1">
    <location>
        <begin position="98"/>
        <end position="164"/>
    </location>
</feature>
<dbReference type="Pfam" id="PF14645">
    <property type="entry name" value="Chibby"/>
    <property type="match status" value="1"/>
</dbReference>
<keyword evidence="4" id="KW-1185">Reference proteome</keyword>
<dbReference type="InterPro" id="IPR028118">
    <property type="entry name" value="Chibby_fam"/>
</dbReference>
<dbReference type="PANTHER" id="PTHR21533">
    <property type="entry name" value="LEUCINE-RICH PROTEIN"/>
    <property type="match status" value="1"/>
</dbReference>
<evidence type="ECO:0000256" key="1">
    <source>
        <dbReference type="SAM" id="Coils"/>
    </source>
</evidence>
<protein>
    <submittedName>
        <fullName evidence="3">Uncharacterized protein</fullName>
    </submittedName>
</protein>
<feature type="compositionally biased region" description="Basic and acidic residues" evidence="2">
    <location>
        <begin position="269"/>
        <end position="291"/>
    </location>
</feature>
<name>A0A401PZT2_SCYTO</name>
<feature type="region of interest" description="Disordered" evidence="2">
    <location>
        <begin position="236"/>
        <end position="308"/>
    </location>
</feature>
<evidence type="ECO:0000256" key="2">
    <source>
        <dbReference type="SAM" id="MobiDB-lite"/>
    </source>
</evidence>
<evidence type="ECO:0000313" key="4">
    <source>
        <dbReference type="Proteomes" id="UP000288216"/>
    </source>
</evidence>
<accession>A0A401PZT2</accession>
<sequence>MEQLAHNCRQCCYCVQTFFEQLPLPCRSKFWPRKCRPRCHAPVSSFYLLDYDRRIAELGLEHEPPAFQIVGQRLTFKRGRWTSQSCHGLFPSSQTDLLKNAREENRILQDQNNVLQVKLEVVMDMLTETTANLLLLEEEEEETEGKDEEKKEEEEEELVEVENQMCPKKPPKQTCQYDVDSSDFEYGEDLLVPVQWNYKYPKSLTSFEEESEYSEELNLTRYPQGKAKPKICPLKRAARAKDRARLSMRQGSRVKYSVPPKTKSSPKVCKLELEPEPMRKTYPKRRAESRPKPKPRSVKQTDGVCPMK</sequence>
<dbReference type="AlphaFoldDB" id="A0A401PZT2"/>
<evidence type="ECO:0000313" key="3">
    <source>
        <dbReference type="EMBL" id="GCB78645.1"/>
    </source>
</evidence>
<dbReference type="OrthoDB" id="2145765at2759"/>
<gene>
    <name evidence="3" type="ORF">scyTo_0015858</name>
</gene>
<organism evidence="3 4">
    <name type="scientific">Scyliorhinus torazame</name>
    <name type="common">Cloudy catshark</name>
    <name type="synonym">Catulus torazame</name>
    <dbReference type="NCBI Taxonomy" id="75743"/>
    <lineage>
        <taxon>Eukaryota</taxon>
        <taxon>Metazoa</taxon>
        <taxon>Chordata</taxon>
        <taxon>Craniata</taxon>
        <taxon>Vertebrata</taxon>
        <taxon>Chondrichthyes</taxon>
        <taxon>Elasmobranchii</taxon>
        <taxon>Galeomorphii</taxon>
        <taxon>Galeoidea</taxon>
        <taxon>Carcharhiniformes</taxon>
        <taxon>Scyliorhinidae</taxon>
        <taxon>Scyliorhinus</taxon>
    </lineage>
</organism>
<dbReference type="OMA" id="EHEPPAF"/>
<dbReference type="EMBL" id="BFAA01009205">
    <property type="protein sequence ID" value="GCB78645.1"/>
    <property type="molecule type" value="Genomic_DNA"/>
</dbReference>
<keyword evidence="1" id="KW-0175">Coiled coil</keyword>
<comment type="caution">
    <text evidence="3">The sequence shown here is derived from an EMBL/GenBank/DDBJ whole genome shotgun (WGS) entry which is preliminary data.</text>
</comment>